<dbReference type="InterPro" id="IPR001841">
    <property type="entry name" value="Znf_RING"/>
</dbReference>
<dbReference type="InterPro" id="IPR027370">
    <property type="entry name" value="Znf-RING_euk"/>
</dbReference>
<name>A0AAN7RWQ4_MYCAM</name>
<dbReference type="PANTHER" id="PTHR22894:SF2">
    <property type="entry name" value="RING-TYPE DOMAIN-CONTAINING PROTEIN"/>
    <property type="match status" value="1"/>
</dbReference>
<protein>
    <recommendedName>
        <fullName evidence="6">RING-type domain-containing protein</fullName>
    </recommendedName>
</protein>
<dbReference type="AlphaFoldDB" id="A0AAN7RWQ4"/>
<dbReference type="SMART" id="SM00184">
    <property type="entry name" value="RING"/>
    <property type="match status" value="1"/>
</dbReference>
<dbReference type="Gene3D" id="3.30.40.10">
    <property type="entry name" value="Zinc/RING finger domain, C3HC4 (zinc finger)"/>
    <property type="match status" value="1"/>
</dbReference>
<dbReference type="GO" id="GO:0061630">
    <property type="term" value="F:ubiquitin protein ligase activity"/>
    <property type="evidence" value="ECO:0007669"/>
    <property type="project" value="InterPro"/>
</dbReference>
<dbReference type="GO" id="GO:0008270">
    <property type="term" value="F:zinc ion binding"/>
    <property type="evidence" value="ECO:0007669"/>
    <property type="project" value="UniProtKB-KW"/>
</dbReference>
<evidence type="ECO:0000313" key="8">
    <source>
        <dbReference type="Proteomes" id="UP001333110"/>
    </source>
</evidence>
<comment type="caution">
    <text evidence="7">The sequence shown here is derived from an EMBL/GenBank/DDBJ whole genome shotgun (WGS) entry which is preliminary data.</text>
</comment>
<organism evidence="7 8">
    <name type="scientific">Mycteria americana</name>
    <name type="common">Wood stork</name>
    <dbReference type="NCBI Taxonomy" id="33587"/>
    <lineage>
        <taxon>Eukaryota</taxon>
        <taxon>Metazoa</taxon>
        <taxon>Chordata</taxon>
        <taxon>Craniata</taxon>
        <taxon>Vertebrata</taxon>
        <taxon>Euteleostomi</taxon>
        <taxon>Archelosauria</taxon>
        <taxon>Archosauria</taxon>
        <taxon>Dinosauria</taxon>
        <taxon>Saurischia</taxon>
        <taxon>Theropoda</taxon>
        <taxon>Coelurosauria</taxon>
        <taxon>Aves</taxon>
        <taxon>Neognathae</taxon>
        <taxon>Neoaves</taxon>
        <taxon>Aequornithes</taxon>
        <taxon>Ciconiiformes</taxon>
        <taxon>Ciconiidae</taxon>
        <taxon>Mycteria</taxon>
    </lineage>
</organism>
<evidence type="ECO:0000256" key="2">
    <source>
        <dbReference type="ARBA" id="ARBA00022771"/>
    </source>
</evidence>
<evidence type="ECO:0000256" key="3">
    <source>
        <dbReference type="ARBA" id="ARBA00022833"/>
    </source>
</evidence>
<keyword evidence="5" id="KW-1133">Transmembrane helix</keyword>
<keyword evidence="3" id="KW-0862">Zinc</keyword>
<keyword evidence="8" id="KW-1185">Reference proteome</keyword>
<dbReference type="Pfam" id="PF13445">
    <property type="entry name" value="zf-RING_UBOX"/>
    <property type="match status" value="1"/>
</dbReference>
<feature type="domain" description="RING-type" evidence="6">
    <location>
        <begin position="129"/>
        <end position="201"/>
    </location>
</feature>
<evidence type="ECO:0000313" key="7">
    <source>
        <dbReference type="EMBL" id="KAK4819932.1"/>
    </source>
</evidence>
<evidence type="ECO:0000256" key="4">
    <source>
        <dbReference type="SAM" id="MobiDB-lite"/>
    </source>
</evidence>
<evidence type="ECO:0000256" key="5">
    <source>
        <dbReference type="SAM" id="Phobius"/>
    </source>
</evidence>
<keyword evidence="1" id="KW-0479">Metal-binding</keyword>
<proteinExistence type="predicted"/>
<keyword evidence="2" id="KW-0863">Zinc-finger</keyword>
<sequence length="369" mass="40168">MAAAATSCPGGLGRGCLLAVTAAAVGRGRSRGEELLPQRLLLVLPKTDHTPGAHGRQSSPRQRGGEGGLAAREALLNAAPQQAFHPPGSALAKDGLITDALKLNFHVVKLKDVESLQIWQPSNHSDFSCPICLQTATLPVETNCGHLFCGSLLNALIPTAGLAEENWSSRSDEAETAREGSCLITYWKHSPWLAAITCPLCRQKVVLLDNVSCEKQQDKPSKQVVQDIRDYNKCFSGQPRPVLPNSNRPHWLCTFLTLESQLVQRHYLYDMPLFLTLALRGIFTWGGLVWIFFLRVAVCSFGTIICLSSPFDMKPGPLCRTLGTADDMVVVSLLLICMINICQQIASNGDQSPVCCQSPVPTQTSDFEF</sequence>
<keyword evidence="5" id="KW-0812">Transmembrane</keyword>
<dbReference type="InterPro" id="IPR038896">
    <property type="entry name" value="RNF170"/>
</dbReference>
<evidence type="ECO:0000259" key="6">
    <source>
        <dbReference type="SMART" id="SM00184"/>
    </source>
</evidence>
<dbReference type="EMBL" id="JAUNZN010000006">
    <property type="protein sequence ID" value="KAK4819932.1"/>
    <property type="molecule type" value="Genomic_DNA"/>
</dbReference>
<feature type="transmembrane region" description="Helical" evidence="5">
    <location>
        <begin position="282"/>
        <end position="307"/>
    </location>
</feature>
<gene>
    <name evidence="7" type="ORF">QYF61_015553</name>
</gene>
<reference evidence="7 8" key="1">
    <citation type="journal article" date="2023" name="J. Hered.">
        <title>Chromosome-level genome of the wood stork (Mycteria americana) provides insight into avian chromosome evolution.</title>
        <authorList>
            <person name="Flamio R. Jr."/>
            <person name="Ramstad K.M."/>
        </authorList>
    </citation>
    <scope>NUCLEOTIDE SEQUENCE [LARGE SCALE GENOMIC DNA]</scope>
    <source>
        <strain evidence="7">JAX WOST 10</strain>
    </source>
</reference>
<feature type="region of interest" description="Disordered" evidence="4">
    <location>
        <begin position="46"/>
        <end position="68"/>
    </location>
</feature>
<keyword evidence="5" id="KW-0472">Membrane</keyword>
<dbReference type="SUPFAM" id="SSF57850">
    <property type="entry name" value="RING/U-box"/>
    <property type="match status" value="1"/>
</dbReference>
<dbReference type="PANTHER" id="PTHR22894">
    <property type="entry name" value="RING-TYPE DOMAIN-CONTAINING PROTEIN"/>
    <property type="match status" value="1"/>
</dbReference>
<dbReference type="InterPro" id="IPR013083">
    <property type="entry name" value="Znf_RING/FYVE/PHD"/>
</dbReference>
<dbReference type="Proteomes" id="UP001333110">
    <property type="component" value="Unassembled WGS sequence"/>
</dbReference>
<evidence type="ECO:0000256" key="1">
    <source>
        <dbReference type="ARBA" id="ARBA00022723"/>
    </source>
</evidence>
<accession>A0AAN7RWQ4</accession>